<organism evidence="6 7">
    <name type="scientific">Cupriavidus malaysiensis</name>
    <dbReference type="NCBI Taxonomy" id="367825"/>
    <lineage>
        <taxon>Bacteria</taxon>
        <taxon>Pseudomonadati</taxon>
        <taxon>Pseudomonadota</taxon>
        <taxon>Betaproteobacteria</taxon>
        <taxon>Burkholderiales</taxon>
        <taxon>Burkholderiaceae</taxon>
        <taxon>Cupriavidus</taxon>
    </lineage>
</organism>
<dbReference type="InterPro" id="IPR039420">
    <property type="entry name" value="WalR-like"/>
</dbReference>
<feature type="domain" description="HTH luxR-type" evidence="4">
    <location>
        <begin position="144"/>
        <end position="209"/>
    </location>
</feature>
<protein>
    <submittedName>
        <fullName evidence="6">DNA-binding response regulator</fullName>
    </submittedName>
</protein>
<evidence type="ECO:0000313" key="6">
    <source>
        <dbReference type="EMBL" id="AOZ06643.1"/>
    </source>
</evidence>
<evidence type="ECO:0000313" key="7">
    <source>
        <dbReference type="Proteomes" id="UP000177515"/>
    </source>
</evidence>
<dbReference type="Proteomes" id="UP000177515">
    <property type="component" value="Chromosome 1"/>
</dbReference>
<dbReference type="SMART" id="SM00421">
    <property type="entry name" value="HTH_LUXR"/>
    <property type="match status" value="1"/>
</dbReference>
<evidence type="ECO:0000256" key="3">
    <source>
        <dbReference type="PROSITE-ProRule" id="PRU00169"/>
    </source>
</evidence>
<dbReference type="InterPro" id="IPR058245">
    <property type="entry name" value="NreC/VraR/RcsB-like_REC"/>
</dbReference>
<dbReference type="InterPro" id="IPR000792">
    <property type="entry name" value="Tscrpt_reg_LuxR_C"/>
</dbReference>
<dbReference type="SUPFAM" id="SSF52172">
    <property type="entry name" value="CheY-like"/>
    <property type="match status" value="1"/>
</dbReference>
<dbReference type="GO" id="GO:0003677">
    <property type="term" value="F:DNA binding"/>
    <property type="evidence" value="ECO:0007669"/>
    <property type="project" value="UniProtKB-KW"/>
</dbReference>
<dbReference type="InterPro" id="IPR001789">
    <property type="entry name" value="Sig_transdc_resp-reg_receiver"/>
</dbReference>
<evidence type="ECO:0000259" key="5">
    <source>
        <dbReference type="PROSITE" id="PS50110"/>
    </source>
</evidence>
<evidence type="ECO:0000256" key="1">
    <source>
        <dbReference type="ARBA" id="ARBA00022553"/>
    </source>
</evidence>
<dbReference type="PANTHER" id="PTHR43214">
    <property type="entry name" value="TWO-COMPONENT RESPONSE REGULATOR"/>
    <property type="match status" value="1"/>
</dbReference>
<evidence type="ECO:0000256" key="2">
    <source>
        <dbReference type="ARBA" id="ARBA00023125"/>
    </source>
</evidence>
<proteinExistence type="predicted"/>
<evidence type="ECO:0000259" key="4">
    <source>
        <dbReference type="PROSITE" id="PS50043"/>
    </source>
</evidence>
<name>A0ABM6F574_9BURK</name>
<dbReference type="InterPro" id="IPR011006">
    <property type="entry name" value="CheY-like_superfamily"/>
</dbReference>
<gene>
    <name evidence="6" type="ORF">BKK80_13105</name>
</gene>
<dbReference type="PANTHER" id="PTHR43214:SF17">
    <property type="entry name" value="TRANSCRIPTIONAL REGULATORY PROTEIN RCSB"/>
    <property type="match status" value="1"/>
</dbReference>
<dbReference type="Pfam" id="PF00072">
    <property type="entry name" value="Response_reg"/>
    <property type="match status" value="1"/>
</dbReference>
<dbReference type="EMBL" id="CP017754">
    <property type="protein sequence ID" value="AOZ06643.1"/>
    <property type="molecule type" value="Genomic_DNA"/>
</dbReference>
<dbReference type="InterPro" id="IPR036388">
    <property type="entry name" value="WH-like_DNA-bd_sf"/>
</dbReference>
<accession>A0ABM6F574</accession>
<reference evidence="6 7" key="1">
    <citation type="submission" date="2016-10" db="EMBL/GenBank/DDBJ databases">
        <title>Complete genome sequences of three Cupriavidus strains isolated from various Malaysian environments.</title>
        <authorList>
            <person name="Abdullah A.A.-A."/>
            <person name="Shafie N.A.H."/>
            <person name="Lau N.S."/>
        </authorList>
    </citation>
    <scope>NUCLEOTIDE SEQUENCE [LARGE SCALE GENOMIC DNA]</scope>
    <source>
        <strain evidence="6 7">USMAA1020</strain>
    </source>
</reference>
<dbReference type="PRINTS" id="PR00038">
    <property type="entry name" value="HTHLUXR"/>
</dbReference>
<dbReference type="Pfam" id="PF00196">
    <property type="entry name" value="GerE"/>
    <property type="match status" value="1"/>
</dbReference>
<dbReference type="SMART" id="SM00448">
    <property type="entry name" value="REC"/>
    <property type="match status" value="1"/>
</dbReference>
<feature type="domain" description="Response regulatory" evidence="5">
    <location>
        <begin position="7"/>
        <end position="126"/>
    </location>
</feature>
<sequence length="213" mass="23721">MSTDTIRVIIADDHPAIVMGVQHELQKDLSLAIVARARNSTELFKSLEELECDVLISDYAMPGGMHGDGIALFSQLRRRYPTLRLVVLTMLNNPGLIRALLRLGINCILSKSDRIGHVSAATQSALLHQPYFSPSIKDQVVGQSLASRNVLTAREAEIVRLFGGGMTISEIARQCNRSVQTISTQKISAMRKLGIKRDSDLIRYANDWERRHD</sequence>
<keyword evidence="2 6" id="KW-0238">DNA-binding</keyword>
<feature type="modified residue" description="4-aspartylphosphate" evidence="3">
    <location>
        <position position="58"/>
    </location>
</feature>
<dbReference type="SUPFAM" id="SSF46894">
    <property type="entry name" value="C-terminal effector domain of the bipartite response regulators"/>
    <property type="match status" value="1"/>
</dbReference>
<dbReference type="PROSITE" id="PS50110">
    <property type="entry name" value="RESPONSE_REGULATORY"/>
    <property type="match status" value="1"/>
</dbReference>
<dbReference type="InterPro" id="IPR016032">
    <property type="entry name" value="Sig_transdc_resp-reg_C-effctor"/>
</dbReference>
<keyword evidence="7" id="KW-1185">Reference proteome</keyword>
<dbReference type="PROSITE" id="PS50043">
    <property type="entry name" value="HTH_LUXR_2"/>
    <property type="match status" value="1"/>
</dbReference>
<dbReference type="RefSeq" id="WP_071013508.1">
    <property type="nucleotide sequence ID" value="NZ_CP017754.1"/>
</dbReference>
<keyword evidence="1 3" id="KW-0597">Phosphoprotein</keyword>
<dbReference type="CDD" id="cd17535">
    <property type="entry name" value="REC_NarL-like"/>
    <property type="match status" value="1"/>
</dbReference>
<dbReference type="Gene3D" id="1.10.10.10">
    <property type="entry name" value="Winged helix-like DNA-binding domain superfamily/Winged helix DNA-binding domain"/>
    <property type="match status" value="1"/>
</dbReference>
<dbReference type="Gene3D" id="3.40.50.2300">
    <property type="match status" value="1"/>
</dbReference>
<dbReference type="CDD" id="cd06170">
    <property type="entry name" value="LuxR_C_like"/>
    <property type="match status" value="1"/>
</dbReference>